<evidence type="ECO:0000313" key="2">
    <source>
        <dbReference type="EMBL" id="MBB4096526.1"/>
    </source>
</evidence>
<accession>A0A7W6JQA7</accession>
<dbReference type="AlphaFoldDB" id="A0A7W6JQA7"/>
<reference evidence="2 3" key="1">
    <citation type="submission" date="2020-08" db="EMBL/GenBank/DDBJ databases">
        <title>Genomic Encyclopedia of Type Strains, Phase IV (KMG-IV): sequencing the most valuable type-strain genomes for metagenomic binning, comparative biology and taxonomic classification.</title>
        <authorList>
            <person name="Goeker M."/>
        </authorList>
    </citation>
    <scope>NUCLEOTIDE SEQUENCE [LARGE SCALE GENOMIC DNA]</scope>
    <source>
        <strain evidence="2 3">DSM 101806</strain>
    </source>
</reference>
<feature type="chain" id="PRO_5031361270" evidence="1">
    <location>
        <begin position="24"/>
        <end position="89"/>
    </location>
</feature>
<keyword evidence="3" id="KW-1185">Reference proteome</keyword>
<protein>
    <submittedName>
        <fullName evidence="2">ABC-type sugar transport system substrate-binding protein</fullName>
    </submittedName>
</protein>
<evidence type="ECO:0000256" key="1">
    <source>
        <dbReference type="SAM" id="SignalP"/>
    </source>
</evidence>
<evidence type="ECO:0000313" key="3">
    <source>
        <dbReference type="Proteomes" id="UP000557392"/>
    </source>
</evidence>
<keyword evidence="1" id="KW-0732">Signal</keyword>
<proteinExistence type="predicted"/>
<feature type="signal peptide" evidence="1">
    <location>
        <begin position="1"/>
        <end position="23"/>
    </location>
</feature>
<sequence>MSRLSMRRTLIAMAATAALPALAAAAPGGETIYVHQYFSDDSYTEQVGRELDRCTQQGVQAGTLFGTWTPYVIDTPTAICRDGNKYPLE</sequence>
<dbReference type="RefSeq" id="WP_183993491.1">
    <property type="nucleotide sequence ID" value="NZ_JACIEH010000001.1"/>
</dbReference>
<organism evidence="2 3">
    <name type="scientific">Sphingomonas kyeonggiensis</name>
    <dbReference type="NCBI Taxonomy" id="1268553"/>
    <lineage>
        <taxon>Bacteria</taxon>
        <taxon>Pseudomonadati</taxon>
        <taxon>Pseudomonadota</taxon>
        <taxon>Alphaproteobacteria</taxon>
        <taxon>Sphingomonadales</taxon>
        <taxon>Sphingomonadaceae</taxon>
        <taxon>Sphingomonas</taxon>
    </lineage>
</organism>
<gene>
    <name evidence="2" type="ORF">GGR46_000059</name>
</gene>
<keyword evidence="2" id="KW-0762">Sugar transport</keyword>
<name>A0A7W6JQA7_9SPHN</name>
<dbReference type="Proteomes" id="UP000557392">
    <property type="component" value="Unassembled WGS sequence"/>
</dbReference>
<comment type="caution">
    <text evidence="2">The sequence shown here is derived from an EMBL/GenBank/DDBJ whole genome shotgun (WGS) entry which is preliminary data.</text>
</comment>
<keyword evidence="2" id="KW-0813">Transport</keyword>
<dbReference type="EMBL" id="JACIEH010000001">
    <property type="protein sequence ID" value="MBB4096526.1"/>
    <property type="molecule type" value="Genomic_DNA"/>
</dbReference>